<dbReference type="Gene3D" id="3.40.50.300">
    <property type="entry name" value="P-loop containing nucleotide triphosphate hydrolases"/>
    <property type="match status" value="1"/>
</dbReference>
<sequence length="283" mass="32006">MTDTNAVPQTPRTHGVDISAIGRSTEIRRLEDETIALEVRNLELYYGEKRALHGISMKIPAKRVTAFIGPSGCGKSTLLRCFNRMNDLVDSCRITGQVMLDGEDIYDRSVDVAELRRRVGMVFQKPNPFPKTIYENVAYGLRIQGIRSRRILDETVEWALRSAALWDEVKDRLHDSALGLSGGQQQRLVIARTIAVRPEVLLLDEPASALDPLSTLKIEELIHELKDDYTIVIVTHNMQQAARVSDYTAFMYMGDLVEFGDTNQLFTNPEKKQTEDYITGRYG</sequence>
<dbReference type="Pfam" id="PF00005">
    <property type="entry name" value="ABC_tran"/>
    <property type="match status" value="1"/>
</dbReference>
<organism evidence="12">
    <name type="scientific">Thermohahella caldifontis</name>
    <dbReference type="NCBI Taxonomy" id="3142973"/>
    <lineage>
        <taxon>Bacteria</taxon>
        <taxon>Pseudomonadati</taxon>
        <taxon>Pseudomonadota</taxon>
        <taxon>Gammaproteobacteria</taxon>
        <taxon>Oceanospirillales</taxon>
        <taxon>Hahellaceae</taxon>
        <taxon>Thermohahella</taxon>
    </lineage>
</organism>
<dbReference type="PROSITE" id="PS50893">
    <property type="entry name" value="ABC_TRANSPORTER_2"/>
    <property type="match status" value="1"/>
</dbReference>
<evidence type="ECO:0000256" key="9">
    <source>
        <dbReference type="ARBA" id="ARBA00023136"/>
    </source>
</evidence>
<evidence type="ECO:0000256" key="8">
    <source>
        <dbReference type="ARBA" id="ARBA00022967"/>
    </source>
</evidence>
<evidence type="ECO:0000256" key="1">
    <source>
        <dbReference type="ARBA" id="ARBA00004417"/>
    </source>
</evidence>
<dbReference type="AlphaFoldDB" id="A0AB39V066"/>
<evidence type="ECO:0000256" key="5">
    <source>
        <dbReference type="ARBA" id="ARBA00022592"/>
    </source>
</evidence>
<dbReference type="GO" id="GO:0016887">
    <property type="term" value="F:ATP hydrolysis activity"/>
    <property type="evidence" value="ECO:0007669"/>
    <property type="project" value="InterPro"/>
</dbReference>
<name>A0AB39V066_9GAMM</name>
<keyword evidence="7 12" id="KW-0067">ATP-binding</keyword>
<dbReference type="SMART" id="SM00382">
    <property type="entry name" value="AAA"/>
    <property type="match status" value="1"/>
</dbReference>
<dbReference type="InterPro" id="IPR003439">
    <property type="entry name" value="ABC_transporter-like_ATP-bd"/>
</dbReference>
<dbReference type="InterPro" id="IPR003593">
    <property type="entry name" value="AAA+_ATPase"/>
</dbReference>
<comment type="subcellular location">
    <subcellularLocation>
        <location evidence="1">Cell inner membrane</location>
        <topology evidence="1">Peripheral membrane protein</topology>
    </subcellularLocation>
</comment>
<keyword evidence="9" id="KW-0472">Membrane</keyword>
<evidence type="ECO:0000313" key="12">
    <source>
        <dbReference type="EMBL" id="XDT74017.1"/>
    </source>
</evidence>
<keyword evidence="6" id="KW-0547">Nucleotide-binding</keyword>
<evidence type="ECO:0000256" key="7">
    <source>
        <dbReference type="ARBA" id="ARBA00022840"/>
    </source>
</evidence>
<accession>A0AB39V066</accession>
<dbReference type="InterPro" id="IPR005670">
    <property type="entry name" value="PstB-like"/>
</dbReference>
<keyword evidence="2" id="KW-0813">Transport</keyword>
<dbReference type="KEGG" id="tcd:AAIA72_09005"/>
<evidence type="ECO:0000256" key="4">
    <source>
        <dbReference type="ARBA" id="ARBA00022519"/>
    </source>
</evidence>
<evidence type="ECO:0000259" key="11">
    <source>
        <dbReference type="PROSITE" id="PS50893"/>
    </source>
</evidence>
<feature type="domain" description="ABC transporter" evidence="11">
    <location>
        <begin position="37"/>
        <end position="278"/>
    </location>
</feature>
<protein>
    <submittedName>
        <fullName evidence="12">Phosphate ABC transporter ATP-binding protein PstB</fullName>
    </submittedName>
</protein>
<keyword evidence="5" id="KW-0592">Phosphate transport</keyword>
<comment type="function">
    <text evidence="10">Part of the ABC transporter complex PstSACB involved in phosphate import. Responsible for energy coupling to the transport system.</text>
</comment>
<dbReference type="InterPro" id="IPR017871">
    <property type="entry name" value="ABC_transporter-like_CS"/>
</dbReference>
<dbReference type="PROSITE" id="PS00211">
    <property type="entry name" value="ABC_TRANSPORTER_1"/>
    <property type="match status" value="1"/>
</dbReference>
<dbReference type="PANTHER" id="PTHR43423">
    <property type="entry name" value="ABC TRANSPORTER I FAMILY MEMBER 17"/>
    <property type="match status" value="1"/>
</dbReference>
<dbReference type="FunFam" id="3.40.50.300:FF:000132">
    <property type="entry name" value="Phosphate import ATP-binding protein PstB"/>
    <property type="match status" value="1"/>
</dbReference>
<evidence type="ECO:0000256" key="10">
    <source>
        <dbReference type="ARBA" id="ARBA00054713"/>
    </source>
</evidence>
<dbReference type="RefSeq" id="WP_369602989.1">
    <property type="nucleotide sequence ID" value="NZ_CP154858.1"/>
</dbReference>
<evidence type="ECO:0000256" key="3">
    <source>
        <dbReference type="ARBA" id="ARBA00022475"/>
    </source>
</evidence>
<dbReference type="GO" id="GO:0035435">
    <property type="term" value="P:phosphate ion transmembrane transport"/>
    <property type="evidence" value="ECO:0007669"/>
    <property type="project" value="InterPro"/>
</dbReference>
<keyword evidence="3" id="KW-1003">Cell membrane</keyword>
<dbReference type="InterPro" id="IPR027417">
    <property type="entry name" value="P-loop_NTPase"/>
</dbReference>
<dbReference type="GO" id="GO:0005524">
    <property type="term" value="F:ATP binding"/>
    <property type="evidence" value="ECO:0007669"/>
    <property type="project" value="UniProtKB-KW"/>
</dbReference>
<dbReference type="SUPFAM" id="SSF52540">
    <property type="entry name" value="P-loop containing nucleoside triphosphate hydrolases"/>
    <property type="match status" value="1"/>
</dbReference>
<gene>
    <name evidence="12" type="primary">pstB</name>
    <name evidence="12" type="ORF">AAIA72_09005</name>
</gene>
<dbReference type="PANTHER" id="PTHR43423:SF12">
    <property type="entry name" value="IRON EXPORT ATP-BINDING PROTEIN FETA-RELATED"/>
    <property type="match status" value="1"/>
</dbReference>
<reference evidence="12" key="1">
    <citation type="submission" date="2024-05" db="EMBL/GenBank/DDBJ databases">
        <title>Genome sequencing of novel strain.</title>
        <authorList>
            <person name="Ganbat D."/>
            <person name="Ganbat S."/>
            <person name="Lee S.-J."/>
        </authorList>
    </citation>
    <scope>NUCLEOTIDE SEQUENCE</scope>
    <source>
        <strain evidence="12">SMD15-11</strain>
    </source>
</reference>
<keyword evidence="8" id="KW-1278">Translocase</keyword>
<dbReference type="GO" id="GO:0005315">
    <property type="term" value="F:phosphate transmembrane transporter activity"/>
    <property type="evidence" value="ECO:0007669"/>
    <property type="project" value="InterPro"/>
</dbReference>
<dbReference type="EMBL" id="CP154858">
    <property type="protein sequence ID" value="XDT74017.1"/>
    <property type="molecule type" value="Genomic_DNA"/>
</dbReference>
<evidence type="ECO:0000256" key="6">
    <source>
        <dbReference type="ARBA" id="ARBA00022741"/>
    </source>
</evidence>
<dbReference type="NCBIfam" id="TIGR00972">
    <property type="entry name" value="3a0107s01c2"/>
    <property type="match status" value="1"/>
</dbReference>
<dbReference type="CDD" id="cd03260">
    <property type="entry name" value="ABC_PstB_phosphate_transporter"/>
    <property type="match status" value="1"/>
</dbReference>
<proteinExistence type="predicted"/>
<evidence type="ECO:0000256" key="2">
    <source>
        <dbReference type="ARBA" id="ARBA00022448"/>
    </source>
</evidence>
<keyword evidence="4" id="KW-0997">Cell inner membrane</keyword>
<dbReference type="GO" id="GO:0005886">
    <property type="term" value="C:plasma membrane"/>
    <property type="evidence" value="ECO:0007669"/>
    <property type="project" value="UniProtKB-SubCell"/>
</dbReference>